<keyword evidence="2" id="KW-1185">Reference proteome</keyword>
<dbReference type="Proteomes" id="UP000235945">
    <property type="component" value="Unassembled WGS sequence"/>
</dbReference>
<gene>
    <name evidence="1" type="ORF">AF335_10410</name>
</gene>
<comment type="caution">
    <text evidence="1">The sequence shown here is derived from an EMBL/GenBank/DDBJ whole genome shotgun (WGS) entry which is preliminary data.</text>
</comment>
<accession>A0A2N8NX25</accession>
<sequence>MNFMKAVTSAAGETKKAWGDFQKQLDKKYPAKQQADVIAELMVRVDVPEDLRERARQLHPELAQEAARLQGLLAPGS</sequence>
<dbReference type="AlphaFoldDB" id="A0A2N8NX25"/>
<name>A0A2N8NX25_STREU</name>
<reference evidence="2" key="1">
    <citation type="submission" date="2015-07" db="EMBL/GenBank/DDBJ databases">
        <authorList>
            <person name="Graham D.E."/>
            <person name="Giannone R.J."/>
            <person name="Gulvik C.A."/>
            <person name="Hettich R.L."/>
            <person name="Klingeman D.M."/>
            <person name="Mahan K.M."/>
            <person name="Parry R.J."/>
            <person name="Spain J.C."/>
        </authorList>
    </citation>
    <scope>NUCLEOTIDE SEQUENCE [LARGE SCALE GENOMIC DNA]</scope>
    <source>
        <strain evidence="2">ATCC 27428</strain>
    </source>
</reference>
<protein>
    <submittedName>
        <fullName evidence="1">Uncharacterized protein</fullName>
    </submittedName>
</protein>
<evidence type="ECO:0000313" key="1">
    <source>
        <dbReference type="EMBL" id="PNE33321.1"/>
    </source>
</evidence>
<evidence type="ECO:0000313" key="2">
    <source>
        <dbReference type="Proteomes" id="UP000235945"/>
    </source>
</evidence>
<proteinExistence type="predicted"/>
<organism evidence="1 2">
    <name type="scientific">Streptomyces eurocidicus</name>
    <name type="common">Streptoverticillium eurocidicus</name>
    <dbReference type="NCBI Taxonomy" id="66423"/>
    <lineage>
        <taxon>Bacteria</taxon>
        <taxon>Bacillati</taxon>
        <taxon>Actinomycetota</taxon>
        <taxon>Actinomycetes</taxon>
        <taxon>Kitasatosporales</taxon>
        <taxon>Streptomycetaceae</taxon>
        <taxon>Streptomyces</taxon>
    </lineage>
</organism>
<dbReference type="EMBL" id="LGUI01000003">
    <property type="protein sequence ID" value="PNE33321.1"/>
    <property type="molecule type" value="Genomic_DNA"/>
</dbReference>